<dbReference type="Pfam" id="PF05226">
    <property type="entry name" value="CHASE2"/>
    <property type="match status" value="1"/>
</dbReference>
<dbReference type="PANTHER" id="PTHR24363:SF0">
    <property type="entry name" value="SERINE_THREONINE KINASE LIKE DOMAIN CONTAINING 1"/>
    <property type="match status" value="1"/>
</dbReference>
<reference evidence="13" key="2">
    <citation type="journal article" date="2019" name="Genome Biol. Evol.">
        <title>Day and night: Metabolic profiles and evolutionary relationships of six axenic non-marine cyanobacteria.</title>
        <authorList>
            <person name="Will S.E."/>
            <person name="Henke P."/>
            <person name="Boedeker C."/>
            <person name="Huang S."/>
            <person name="Brinkmann H."/>
            <person name="Rohde M."/>
            <person name="Jarek M."/>
            <person name="Friedl T."/>
            <person name="Seufert S."/>
            <person name="Schumacher M."/>
            <person name="Overmann J."/>
            <person name="Neumann-Schaal M."/>
            <person name="Petersen J."/>
        </authorList>
    </citation>
    <scope>NUCLEOTIDE SEQUENCE [LARGE SCALE GENOMIC DNA]</scope>
    <source>
        <strain evidence="13">PCC 7102</strain>
    </source>
</reference>
<feature type="region of interest" description="Disordered" evidence="10">
    <location>
        <begin position="756"/>
        <end position="777"/>
    </location>
</feature>
<accession>A0A433VJI8</accession>
<dbReference type="GO" id="GO:0005524">
    <property type="term" value="F:ATP binding"/>
    <property type="evidence" value="ECO:0007669"/>
    <property type="project" value="UniProtKB-UniRule"/>
</dbReference>
<dbReference type="SMART" id="SM00220">
    <property type="entry name" value="S_TKc"/>
    <property type="match status" value="1"/>
</dbReference>
<keyword evidence="11" id="KW-0812">Transmembrane</keyword>
<protein>
    <recommendedName>
        <fullName evidence="1">non-specific serine/threonine protein kinase</fullName>
        <ecNumber evidence="1">2.7.11.1</ecNumber>
    </recommendedName>
</protein>
<dbReference type="CDD" id="cd14014">
    <property type="entry name" value="STKc_PknB_like"/>
    <property type="match status" value="1"/>
</dbReference>
<comment type="caution">
    <text evidence="13">The sequence shown here is derived from an EMBL/GenBank/DDBJ whole genome shotgun (WGS) entry which is preliminary data.</text>
</comment>
<keyword evidence="11" id="KW-0472">Membrane</keyword>
<keyword evidence="2" id="KW-0723">Serine/threonine-protein kinase</keyword>
<organism evidence="13 14">
    <name type="scientific">Dulcicalothrix desertica PCC 7102</name>
    <dbReference type="NCBI Taxonomy" id="232991"/>
    <lineage>
        <taxon>Bacteria</taxon>
        <taxon>Bacillati</taxon>
        <taxon>Cyanobacteriota</taxon>
        <taxon>Cyanophyceae</taxon>
        <taxon>Nostocales</taxon>
        <taxon>Calotrichaceae</taxon>
        <taxon>Dulcicalothrix</taxon>
    </lineage>
</organism>
<dbReference type="InterPro" id="IPR007890">
    <property type="entry name" value="CHASE2"/>
</dbReference>
<evidence type="ECO:0000313" key="13">
    <source>
        <dbReference type="EMBL" id="RUT06232.1"/>
    </source>
</evidence>
<evidence type="ECO:0000256" key="6">
    <source>
        <dbReference type="ARBA" id="ARBA00022840"/>
    </source>
</evidence>
<evidence type="ECO:0000256" key="4">
    <source>
        <dbReference type="ARBA" id="ARBA00022741"/>
    </source>
</evidence>
<dbReference type="GO" id="GO:0004674">
    <property type="term" value="F:protein serine/threonine kinase activity"/>
    <property type="evidence" value="ECO:0007669"/>
    <property type="project" value="UniProtKB-KW"/>
</dbReference>
<dbReference type="Proteomes" id="UP000271624">
    <property type="component" value="Unassembled WGS sequence"/>
</dbReference>
<feature type="domain" description="Protein kinase" evidence="12">
    <location>
        <begin position="482"/>
        <end position="744"/>
    </location>
</feature>
<dbReference type="Pfam" id="PF00069">
    <property type="entry name" value="Pkinase"/>
    <property type="match status" value="1"/>
</dbReference>
<dbReference type="SMART" id="SM01080">
    <property type="entry name" value="CHASE2"/>
    <property type="match status" value="1"/>
</dbReference>
<dbReference type="OrthoDB" id="428645at2"/>
<name>A0A433VJI8_9CYAN</name>
<keyword evidence="5" id="KW-0418">Kinase</keyword>
<dbReference type="EC" id="2.7.11.1" evidence="1"/>
<reference evidence="13" key="1">
    <citation type="submission" date="2018-12" db="EMBL/GenBank/DDBJ databases">
        <authorList>
            <person name="Will S."/>
            <person name="Neumann-Schaal M."/>
            <person name="Henke P."/>
        </authorList>
    </citation>
    <scope>NUCLEOTIDE SEQUENCE</scope>
    <source>
        <strain evidence="13">PCC 7102</strain>
    </source>
</reference>
<feature type="transmembrane region" description="Helical" evidence="11">
    <location>
        <begin position="406"/>
        <end position="427"/>
    </location>
</feature>
<evidence type="ECO:0000256" key="7">
    <source>
        <dbReference type="ARBA" id="ARBA00047899"/>
    </source>
</evidence>
<dbReference type="RefSeq" id="WP_127081887.1">
    <property type="nucleotide sequence ID" value="NZ_RSCL01000007.1"/>
</dbReference>
<evidence type="ECO:0000256" key="8">
    <source>
        <dbReference type="ARBA" id="ARBA00048679"/>
    </source>
</evidence>
<keyword evidence="3" id="KW-0808">Transferase</keyword>
<keyword evidence="11" id="KW-1133">Transmembrane helix</keyword>
<evidence type="ECO:0000256" key="11">
    <source>
        <dbReference type="SAM" id="Phobius"/>
    </source>
</evidence>
<proteinExistence type="predicted"/>
<dbReference type="PANTHER" id="PTHR24363">
    <property type="entry name" value="SERINE/THREONINE PROTEIN KINASE"/>
    <property type="match status" value="1"/>
</dbReference>
<dbReference type="InterPro" id="IPR011009">
    <property type="entry name" value="Kinase-like_dom_sf"/>
</dbReference>
<feature type="region of interest" description="Disordered" evidence="10">
    <location>
        <begin position="1"/>
        <end position="36"/>
    </location>
</feature>
<evidence type="ECO:0000313" key="14">
    <source>
        <dbReference type="Proteomes" id="UP000271624"/>
    </source>
</evidence>
<feature type="binding site" evidence="9">
    <location>
        <position position="513"/>
    </location>
    <ligand>
        <name>ATP</name>
        <dbReference type="ChEBI" id="CHEBI:30616"/>
    </ligand>
</feature>
<gene>
    <name evidence="13" type="ORF">DSM106972_034380</name>
</gene>
<evidence type="ECO:0000256" key="3">
    <source>
        <dbReference type="ARBA" id="ARBA00022679"/>
    </source>
</evidence>
<dbReference type="Gene3D" id="3.30.200.20">
    <property type="entry name" value="Phosphorylase Kinase, domain 1"/>
    <property type="match status" value="1"/>
</dbReference>
<keyword evidence="14" id="KW-1185">Reference proteome</keyword>
<feature type="compositionally biased region" description="Low complexity" evidence="10">
    <location>
        <begin position="21"/>
        <end position="31"/>
    </location>
</feature>
<evidence type="ECO:0000256" key="1">
    <source>
        <dbReference type="ARBA" id="ARBA00012513"/>
    </source>
</evidence>
<feature type="transmembrane region" description="Helical" evidence="11">
    <location>
        <begin position="381"/>
        <end position="400"/>
    </location>
</feature>
<dbReference type="SUPFAM" id="SSF56112">
    <property type="entry name" value="Protein kinase-like (PK-like)"/>
    <property type="match status" value="1"/>
</dbReference>
<dbReference type="PROSITE" id="PS50011">
    <property type="entry name" value="PROTEIN_KINASE_DOM"/>
    <property type="match status" value="1"/>
</dbReference>
<dbReference type="InterPro" id="IPR000719">
    <property type="entry name" value="Prot_kinase_dom"/>
</dbReference>
<keyword evidence="6 9" id="KW-0067">ATP-binding</keyword>
<evidence type="ECO:0000256" key="9">
    <source>
        <dbReference type="PROSITE-ProRule" id="PRU10141"/>
    </source>
</evidence>
<evidence type="ECO:0000256" key="10">
    <source>
        <dbReference type="SAM" id="MobiDB-lite"/>
    </source>
</evidence>
<dbReference type="PROSITE" id="PS00107">
    <property type="entry name" value="PROTEIN_KINASE_ATP"/>
    <property type="match status" value="1"/>
</dbReference>
<dbReference type="AlphaFoldDB" id="A0A433VJI8"/>
<comment type="catalytic activity">
    <reaction evidence="7">
        <text>L-threonyl-[protein] + ATP = O-phospho-L-threonyl-[protein] + ADP + H(+)</text>
        <dbReference type="Rhea" id="RHEA:46608"/>
        <dbReference type="Rhea" id="RHEA-COMP:11060"/>
        <dbReference type="Rhea" id="RHEA-COMP:11605"/>
        <dbReference type="ChEBI" id="CHEBI:15378"/>
        <dbReference type="ChEBI" id="CHEBI:30013"/>
        <dbReference type="ChEBI" id="CHEBI:30616"/>
        <dbReference type="ChEBI" id="CHEBI:61977"/>
        <dbReference type="ChEBI" id="CHEBI:456216"/>
        <dbReference type="EC" id="2.7.11.1"/>
    </reaction>
</comment>
<feature type="transmembrane region" description="Helical" evidence="11">
    <location>
        <begin position="356"/>
        <end position="374"/>
    </location>
</feature>
<dbReference type="EMBL" id="RSCL01000007">
    <property type="protein sequence ID" value="RUT06232.1"/>
    <property type="molecule type" value="Genomic_DNA"/>
</dbReference>
<comment type="catalytic activity">
    <reaction evidence="8">
        <text>L-seryl-[protein] + ATP = O-phospho-L-seryl-[protein] + ADP + H(+)</text>
        <dbReference type="Rhea" id="RHEA:17989"/>
        <dbReference type="Rhea" id="RHEA-COMP:9863"/>
        <dbReference type="Rhea" id="RHEA-COMP:11604"/>
        <dbReference type="ChEBI" id="CHEBI:15378"/>
        <dbReference type="ChEBI" id="CHEBI:29999"/>
        <dbReference type="ChEBI" id="CHEBI:30616"/>
        <dbReference type="ChEBI" id="CHEBI:83421"/>
        <dbReference type="ChEBI" id="CHEBI:456216"/>
        <dbReference type="EC" id="2.7.11.1"/>
    </reaction>
</comment>
<evidence type="ECO:0000256" key="5">
    <source>
        <dbReference type="ARBA" id="ARBA00022777"/>
    </source>
</evidence>
<keyword evidence="4 9" id="KW-0547">Nucleotide-binding</keyword>
<sequence>MNEEPTPTLTKKYVPATDQQSSRTTKSTSTTNGRQSKKIARLGHWLAGMWTVGAALLTISNLRLPQMMENQAQSAFYQLRGSIAPPKDIVILAIDDDSISTPAVSYATDPIKYGHLEPLKGFPYKREAYGQVIEKLVQAGARAVALDVIFDLPSSHGLEDDRKFQTMLQRYGSKVVLAASYENFETRSGFVTQLRSPQELLRVGSVSTGSITFPLEVDGKIHRLAGEYTKELKETQGSLLEKIPDFSVATLRAANIDFPKPKGDRIYFRGPMGSFEQIPFWYVFDQMFWDSNLQSGKVFKDKIVLIGATATVANDFHAVAVNWLFPERMSGVEIHANALASLMEGNSVKIAINSPYGSSLFVLALVGGSAYFVSRNKYNRLRVFSCFGIAIVWGGINYLLFITNQLFFPTAVPVTALIAIGLSYLGIEIAIQQLRKIQLVDIIQKNPYSRIAQEILSQQEDLIDLLKKREIQISGKILDGRYRIVKVLGSGGFSETYIAEDTRLPGNPLCVVKQLQPVNNKPEQMEVARRLFSSEAQTLQQLGIYPQIPQLLAYFEEDEEFYLVQEFILGNALSQELPSGKRHNQAVVIDIVRELLQILVFVHQNGVIHRDIKPSNIMRRKSDYKLVLIDFGAVKQVSTKLIESQDDTAFTIGIGTKGYAPREQCFGRPQYSSDIYAVGMIGIKALTGTPPHELQHDDNGELIWMERAEVATGFANILSKMVRDNFQERYQSASEALNALNQLLFADKVQSLSSNDSSINTLSLEDTDTPTTPWDGN</sequence>
<evidence type="ECO:0000256" key="2">
    <source>
        <dbReference type="ARBA" id="ARBA00022527"/>
    </source>
</evidence>
<dbReference type="InterPro" id="IPR017441">
    <property type="entry name" value="Protein_kinase_ATP_BS"/>
</dbReference>
<evidence type="ECO:0000259" key="12">
    <source>
        <dbReference type="PROSITE" id="PS50011"/>
    </source>
</evidence>
<dbReference type="Gene3D" id="1.10.510.10">
    <property type="entry name" value="Transferase(Phosphotransferase) domain 1"/>
    <property type="match status" value="1"/>
</dbReference>